<dbReference type="KEGG" id="thu:AC731_009025"/>
<evidence type="ECO:0000256" key="4">
    <source>
        <dbReference type="ARBA" id="ARBA00022723"/>
    </source>
</evidence>
<dbReference type="EMBL" id="CP014646">
    <property type="protein sequence ID" value="AMO37083.1"/>
    <property type="molecule type" value="Genomic_DNA"/>
</dbReference>
<feature type="domain" description="Reverse transcriptase" evidence="11">
    <location>
        <begin position="93"/>
        <end position="318"/>
    </location>
</feature>
<dbReference type="PRINTS" id="PR00866">
    <property type="entry name" value="RNADNAPOLMS"/>
</dbReference>
<dbReference type="Proteomes" id="UP000036902">
    <property type="component" value="Chromosome"/>
</dbReference>
<dbReference type="NCBIfam" id="TIGR04416">
    <property type="entry name" value="group_II_RT_mat"/>
    <property type="match status" value="1"/>
</dbReference>
<gene>
    <name evidence="12" type="ORF">AC731_009025</name>
</gene>
<keyword evidence="2" id="KW-0808">Transferase</keyword>
<dbReference type="CDD" id="cd01651">
    <property type="entry name" value="RT_G2_intron"/>
    <property type="match status" value="1"/>
</dbReference>
<protein>
    <recommendedName>
        <fullName evidence="1">RNA-directed DNA polymerase</fullName>
        <ecNumber evidence="1">2.7.7.49</ecNumber>
    </recommendedName>
</protein>
<proteinExistence type="inferred from homology"/>
<dbReference type="GO" id="GO:0003723">
    <property type="term" value="F:RNA binding"/>
    <property type="evidence" value="ECO:0007669"/>
    <property type="project" value="InterPro"/>
</dbReference>
<dbReference type="InterPro" id="IPR051083">
    <property type="entry name" value="GrpII_Intron_Splice-Mob/Def"/>
</dbReference>
<feature type="compositionally biased region" description="Basic residues" evidence="10">
    <location>
        <begin position="7"/>
        <end position="19"/>
    </location>
</feature>
<evidence type="ECO:0000259" key="11">
    <source>
        <dbReference type="PROSITE" id="PS50878"/>
    </source>
</evidence>
<dbReference type="GO" id="GO:0003964">
    <property type="term" value="F:RNA-directed DNA polymerase activity"/>
    <property type="evidence" value="ECO:0007669"/>
    <property type="project" value="UniProtKB-KW"/>
</dbReference>
<evidence type="ECO:0000313" key="12">
    <source>
        <dbReference type="EMBL" id="AMO37083.1"/>
    </source>
</evidence>
<dbReference type="EC" id="2.7.7.49" evidence="1"/>
<comment type="catalytic activity">
    <reaction evidence="9">
        <text>DNA(n) + a 2'-deoxyribonucleoside 5'-triphosphate = DNA(n+1) + diphosphate</text>
        <dbReference type="Rhea" id="RHEA:22508"/>
        <dbReference type="Rhea" id="RHEA-COMP:17339"/>
        <dbReference type="Rhea" id="RHEA-COMP:17340"/>
        <dbReference type="ChEBI" id="CHEBI:33019"/>
        <dbReference type="ChEBI" id="CHEBI:61560"/>
        <dbReference type="ChEBI" id="CHEBI:173112"/>
        <dbReference type="EC" id="2.7.7.49"/>
    </reaction>
</comment>
<evidence type="ECO:0000256" key="9">
    <source>
        <dbReference type="ARBA" id="ARBA00048173"/>
    </source>
</evidence>
<dbReference type="InterPro" id="IPR000477">
    <property type="entry name" value="RT_dom"/>
</dbReference>
<dbReference type="SUPFAM" id="SSF56672">
    <property type="entry name" value="DNA/RNA polymerases"/>
    <property type="match status" value="1"/>
</dbReference>
<dbReference type="InterPro" id="IPR000123">
    <property type="entry name" value="Reverse_transcriptase_msDNA"/>
</dbReference>
<evidence type="ECO:0000256" key="7">
    <source>
        <dbReference type="ARBA" id="ARBA00023118"/>
    </source>
</evidence>
<dbReference type="InterPro" id="IPR043128">
    <property type="entry name" value="Rev_trsase/Diguanyl_cyclase"/>
</dbReference>
<evidence type="ECO:0000256" key="6">
    <source>
        <dbReference type="ARBA" id="ARBA00022918"/>
    </source>
</evidence>
<sequence>MSLGRAIHQKPGKLGRNARGRGEAEPEAVRDEARTARHATGSPGRDDLLAQALAKANMEAAWKRVKSNRGSAGADGLSIAETAEYLRAHWPRIRESLLDGSYRPVPVRRVQIPKPDGGVRELGIPTVTDRLIQQALLQVLQPRIDPTFSEHSYGFRPGRRAHDAVLDAQRYVQDGYRVVVDVDLEKFFDRVNHDILMERLARRIEDKAVLRLIRRYLVAGIMDGGVVMERYEGTPQGGPLSPLLANVLLDEVDRELERRGHRFVRYADDCNVYVRSRRAGERVLAGLTKLYDRLHLKVNDAKTAVAPASRRKFLGYAFWYGSGGQVKCRVADKALKTFKQRIRQLTRRSGGRNLSEIAERLRAYMPGWKAYFQLAQTPKVFRELDEWIRHRLRVVQLKQWRRGTTMYRELKAMGASETDARKVAANSRCWWHNSRMRLNRALPIAYFDRLGVPRLS</sequence>
<dbReference type="Pfam" id="PF00078">
    <property type="entry name" value="RVT_1"/>
    <property type="match status" value="1"/>
</dbReference>
<dbReference type="GO" id="GO:0046872">
    <property type="term" value="F:metal ion binding"/>
    <property type="evidence" value="ECO:0007669"/>
    <property type="project" value="UniProtKB-KW"/>
</dbReference>
<dbReference type="InterPro" id="IPR030931">
    <property type="entry name" value="Group_II_RT_mat"/>
</dbReference>
<evidence type="ECO:0000256" key="1">
    <source>
        <dbReference type="ARBA" id="ARBA00012493"/>
    </source>
</evidence>
<keyword evidence="4" id="KW-0479">Metal-binding</keyword>
<dbReference type="Pfam" id="PF08388">
    <property type="entry name" value="GIIM"/>
    <property type="match status" value="1"/>
</dbReference>
<keyword evidence="5" id="KW-0460">Magnesium</keyword>
<keyword evidence="6 12" id="KW-0695">RNA-directed DNA polymerase</keyword>
<evidence type="ECO:0000313" key="13">
    <source>
        <dbReference type="Proteomes" id="UP000036902"/>
    </source>
</evidence>
<dbReference type="PROSITE" id="PS50878">
    <property type="entry name" value="RT_POL"/>
    <property type="match status" value="1"/>
</dbReference>
<evidence type="ECO:0000256" key="2">
    <source>
        <dbReference type="ARBA" id="ARBA00022679"/>
    </source>
</evidence>
<evidence type="ECO:0000256" key="10">
    <source>
        <dbReference type="SAM" id="MobiDB-lite"/>
    </source>
</evidence>
<comment type="similarity">
    <text evidence="8">Belongs to the bacterial reverse transcriptase family.</text>
</comment>
<keyword evidence="7" id="KW-0051">Antiviral defense</keyword>
<evidence type="ECO:0000256" key="5">
    <source>
        <dbReference type="ARBA" id="ARBA00022842"/>
    </source>
</evidence>
<dbReference type="InterPro" id="IPR013597">
    <property type="entry name" value="Mat_intron_G2"/>
</dbReference>
<keyword evidence="3" id="KW-0548">Nucleotidyltransferase</keyword>
<dbReference type="GO" id="GO:0051607">
    <property type="term" value="P:defense response to virus"/>
    <property type="evidence" value="ECO:0007669"/>
    <property type="project" value="UniProtKB-KW"/>
</dbReference>
<evidence type="ECO:0000256" key="3">
    <source>
        <dbReference type="ARBA" id="ARBA00022695"/>
    </source>
</evidence>
<evidence type="ECO:0000256" key="8">
    <source>
        <dbReference type="ARBA" id="ARBA00034120"/>
    </source>
</evidence>
<dbReference type="PANTHER" id="PTHR34047:SF8">
    <property type="entry name" value="PROTEIN YKFC"/>
    <property type="match status" value="1"/>
</dbReference>
<dbReference type="Gene3D" id="3.30.70.270">
    <property type="match status" value="1"/>
</dbReference>
<accession>A0A127K548</accession>
<feature type="compositionally biased region" description="Basic and acidic residues" evidence="10">
    <location>
        <begin position="20"/>
        <end position="35"/>
    </location>
</feature>
<dbReference type="PANTHER" id="PTHR34047">
    <property type="entry name" value="NUCLEAR INTRON MATURASE 1, MITOCHONDRIAL-RELATED"/>
    <property type="match status" value="1"/>
</dbReference>
<feature type="region of interest" description="Disordered" evidence="10">
    <location>
        <begin position="1"/>
        <end position="46"/>
    </location>
</feature>
<reference evidence="13" key="1">
    <citation type="submission" date="2016-03" db="EMBL/GenBank/DDBJ databases">
        <authorList>
            <person name="Ma C."/>
            <person name="Zhou S."/>
            <person name="Yang G."/>
        </authorList>
    </citation>
    <scope>NUCLEOTIDE SEQUENCE [LARGE SCALE GENOMIC DNA]</scope>
    <source>
        <strain evidence="13">SgZ-1</strain>
    </source>
</reference>
<dbReference type="RefSeq" id="WP_062450093.1">
    <property type="nucleotide sequence ID" value="NZ_CP014646.1"/>
</dbReference>
<dbReference type="AlphaFoldDB" id="A0A127K548"/>
<name>A0A127K548_9RHOO</name>
<keyword evidence="13" id="KW-1185">Reference proteome</keyword>
<organism evidence="12 13">
    <name type="scientific">Thauera humireducens</name>
    <dbReference type="NCBI Taxonomy" id="1134435"/>
    <lineage>
        <taxon>Bacteria</taxon>
        <taxon>Pseudomonadati</taxon>
        <taxon>Pseudomonadota</taxon>
        <taxon>Betaproteobacteria</taxon>
        <taxon>Rhodocyclales</taxon>
        <taxon>Zoogloeaceae</taxon>
        <taxon>Thauera</taxon>
    </lineage>
</organism>
<dbReference type="InterPro" id="IPR043502">
    <property type="entry name" value="DNA/RNA_pol_sf"/>
</dbReference>